<dbReference type="OrthoDB" id="2213141at2"/>
<dbReference type="Proteomes" id="UP000177273">
    <property type="component" value="Unassembled WGS sequence"/>
</dbReference>
<comment type="caution">
    <text evidence="2">The sequence shown here is derived from an EMBL/GenBank/DDBJ whole genome shotgun (WGS) entry which is preliminary data.</text>
</comment>
<dbReference type="EMBL" id="MKIQ01000003">
    <property type="protein sequence ID" value="OFI47669.1"/>
    <property type="molecule type" value="Genomic_DNA"/>
</dbReference>
<dbReference type="Gene3D" id="3.90.70.10">
    <property type="entry name" value="Cysteine proteinases"/>
    <property type="match status" value="1"/>
</dbReference>
<organism evidence="2 3">
    <name type="scientific">Floricoccus penangensis</name>
    <dbReference type="NCBI Taxonomy" id="1859475"/>
    <lineage>
        <taxon>Bacteria</taxon>
        <taxon>Bacillati</taxon>
        <taxon>Bacillota</taxon>
        <taxon>Bacilli</taxon>
        <taxon>Lactobacillales</taxon>
        <taxon>Streptococcaceae</taxon>
        <taxon>Floricoccus</taxon>
    </lineage>
</organism>
<gene>
    <name evidence="2" type="ORF">BG262_08165</name>
</gene>
<sequence>MNKKNLFSTCIIFFAILGTYIFYANSKEKEVSNGLEITTSNTKVGSDEIATTYESDNEYKVSNSATNLENELPVNDSSKRVIDNSKENLTKESQNNMQLSTKYRIDVVQQIQKTPTNCAPTTVSMMLSTRGITVPQEQLAIEMGTTNTWGTHNKDAIRILNKHLIGRESPAADQTGYRIARVTDPSINSEDMILFKMRLVENFKSGYPMYYTLELSSLYPEKKGEHNVIGTGYKTSDDGSEIIGIYYVDPLASMQDPVYAGLKVITPEELLSAMSVCVEPNYAW</sequence>
<dbReference type="InterPro" id="IPR039564">
    <property type="entry name" value="Peptidase_C39-like"/>
</dbReference>
<protein>
    <recommendedName>
        <fullName evidence="1">Peptidase C39-like domain-containing protein</fullName>
    </recommendedName>
</protein>
<evidence type="ECO:0000313" key="2">
    <source>
        <dbReference type="EMBL" id="OFI47669.1"/>
    </source>
</evidence>
<evidence type="ECO:0000313" key="3">
    <source>
        <dbReference type="Proteomes" id="UP000177273"/>
    </source>
</evidence>
<keyword evidence="3" id="KW-1185">Reference proteome</keyword>
<dbReference type="Pfam" id="PF13529">
    <property type="entry name" value="Peptidase_C39_2"/>
    <property type="match status" value="1"/>
</dbReference>
<feature type="domain" description="Peptidase C39-like" evidence="1">
    <location>
        <begin position="106"/>
        <end position="250"/>
    </location>
</feature>
<dbReference type="RefSeq" id="WP_070787067.1">
    <property type="nucleotide sequence ID" value="NZ_MKIQ01000003.1"/>
</dbReference>
<evidence type="ECO:0000259" key="1">
    <source>
        <dbReference type="Pfam" id="PF13529"/>
    </source>
</evidence>
<reference evidence="3" key="1">
    <citation type="submission" date="2016-09" db="EMBL/GenBank/DDBJ databases">
        <title>Draft genome sequence of a novel species of the family Streptococcaceae isolated from flowers.</title>
        <authorList>
            <person name="Chuah L.-O."/>
            <person name="Yap K.-P."/>
            <person name="Thong K.L."/>
            <person name="Liong M.T."/>
            <person name="Ahmad R."/>
            <person name="Rusul G."/>
        </authorList>
    </citation>
    <scope>NUCLEOTIDE SEQUENCE [LARGE SCALE GENOMIC DNA]</scope>
    <source>
        <strain evidence="3">HibF3</strain>
    </source>
</reference>
<name>A0A9Q5P0E0_9LACT</name>
<proteinExistence type="predicted"/>
<accession>A0A9Q5P0E0</accession>
<dbReference type="AlphaFoldDB" id="A0A9Q5P0E0"/>